<dbReference type="GO" id="GO:0003677">
    <property type="term" value="F:DNA binding"/>
    <property type="evidence" value="ECO:0007669"/>
    <property type="project" value="UniProtKB-KW"/>
</dbReference>
<evidence type="ECO:0000259" key="8">
    <source>
        <dbReference type="Pfam" id="PF01850"/>
    </source>
</evidence>
<dbReference type="PANTHER" id="PTHR33653">
    <property type="entry name" value="RIBONUCLEASE VAPC2"/>
    <property type="match status" value="1"/>
</dbReference>
<dbReference type="AlphaFoldDB" id="A0A2J0Z7G5"/>
<dbReference type="GO" id="GO:0004518">
    <property type="term" value="F:nuclease activity"/>
    <property type="evidence" value="ECO:0007669"/>
    <property type="project" value="UniProtKB-KW"/>
</dbReference>
<keyword evidence="4" id="KW-0479">Metal-binding</keyword>
<dbReference type="PANTHER" id="PTHR33653:SF1">
    <property type="entry name" value="RIBONUCLEASE VAPC2"/>
    <property type="match status" value="1"/>
</dbReference>
<gene>
    <name evidence="9" type="ORF">CEJ86_06615</name>
</gene>
<dbReference type="RefSeq" id="WP_100670418.1">
    <property type="nucleotide sequence ID" value="NZ_NJGD01000002.1"/>
</dbReference>
<keyword evidence="3" id="KW-0540">Nuclease</keyword>
<sequence length="134" mass="14945">MTFVDTNVLLDVVTDDPTWADWSIGQLEAAALRGPLLINDVVYAELAVRYEQIERLDAFLSEAGIDIAAMPRPALFLAGKVFLKYRKAGGQRTGVLPDFFIGAHAAVDRLDLLTRDTGRYRRHFPTVTLITPDR</sequence>
<organism evidence="9 10">
    <name type="scientific">Rhizobium meliloti</name>
    <name type="common">Ensifer meliloti</name>
    <name type="synonym">Sinorhizobium meliloti</name>
    <dbReference type="NCBI Taxonomy" id="382"/>
    <lineage>
        <taxon>Bacteria</taxon>
        <taxon>Pseudomonadati</taxon>
        <taxon>Pseudomonadota</taxon>
        <taxon>Alphaproteobacteria</taxon>
        <taxon>Hyphomicrobiales</taxon>
        <taxon>Rhizobiaceae</taxon>
        <taxon>Sinorhizobium/Ensifer group</taxon>
        <taxon>Sinorhizobium</taxon>
    </lineage>
</organism>
<dbReference type="GO" id="GO:0046872">
    <property type="term" value="F:metal ion binding"/>
    <property type="evidence" value="ECO:0007669"/>
    <property type="project" value="UniProtKB-KW"/>
</dbReference>
<evidence type="ECO:0000256" key="4">
    <source>
        <dbReference type="ARBA" id="ARBA00022723"/>
    </source>
</evidence>
<protein>
    <submittedName>
        <fullName evidence="9">DNA-binding protein</fullName>
    </submittedName>
</protein>
<keyword evidence="6" id="KW-0460">Magnesium</keyword>
<evidence type="ECO:0000256" key="3">
    <source>
        <dbReference type="ARBA" id="ARBA00022722"/>
    </source>
</evidence>
<accession>A0A2J0Z7G5</accession>
<keyword evidence="2" id="KW-1277">Toxin-antitoxin system</keyword>
<keyword evidence="9" id="KW-0238">DNA-binding</keyword>
<keyword evidence="5" id="KW-0378">Hydrolase</keyword>
<evidence type="ECO:0000256" key="1">
    <source>
        <dbReference type="ARBA" id="ARBA00001946"/>
    </source>
</evidence>
<evidence type="ECO:0000256" key="6">
    <source>
        <dbReference type="ARBA" id="ARBA00022842"/>
    </source>
</evidence>
<dbReference type="Pfam" id="PF01850">
    <property type="entry name" value="PIN"/>
    <property type="match status" value="1"/>
</dbReference>
<feature type="domain" description="PIN" evidence="8">
    <location>
        <begin position="3"/>
        <end position="118"/>
    </location>
</feature>
<evidence type="ECO:0000313" key="10">
    <source>
        <dbReference type="Proteomes" id="UP000231987"/>
    </source>
</evidence>
<dbReference type="SUPFAM" id="SSF88723">
    <property type="entry name" value="PIN domain-like"/>
    <property type="match status" value="1"/>
</dbReference>
<comment type="caution">
    <text evidence="9">The sequence shown here is derived from an EMBL/GenBank/DDBJ whole genome shotgun (WGS) entry which is preliminary data.</text>
</comment>
<dbReference type="Gene3D" id="3.40.50.1010">
    <property type="entry name" value="5'-nuclease"/>
    <property type="match status" value="1"/>
</dbReference>
<comment type="cofactor">
    <cofactor evidence="1">
        <name>Mg(2+)</name>
        <dbReference type="ChEBI" id="CHEBI:18420"/>
    </cofactor>
</comment>
<dbReference type="InterPro" id="IPR002716">
    <property type="entry name" value="PIN_dom"/>
</dbReference>
<dbReference type="GO" id="GO:0016787">
    <property type="term" value="F:hydrolase activity"/>
    <property type="evidence" value="ECO:0007669"/>
    <property type="project" value="UniProtKB-KW"/>
</dbReference>
<dbReference type="Proteomes" id="UP000231987">
    <property type="component" value="Unassembled WGS sequence"/>
</dbReference>
<evidence type="ECO:0000313" key="9">
    <source>
        <dbReference type="EMBL" id="PJR16444.1"/>
    </source>
</evidence>
<name>A0A2J0Z7G5_RHIML</name>
<evidence type="ECO:0000256" key="2">
    <source>
        <dbReference type="ARBA" id="ARBA00022649"/>
    </source>
</evidence>
<dbReference type="InterPro" id="IPR050556">
    <property type="entry name" value="Type_II_TA_system_RNase"/>
</dbReference>
<comment type="similarity">
    <text evidence="7">Belongs to the PINc/VapC protein family.</text>
</comment>
<evidence type="ECO:0000256" key="5">
    <source>
        <dbReference type="ARBA" id="ARBA00022801"/>
    </source>
</evidence>
<dbReference type="EMBL" id="NJGD01000002">
    <property type="protein sequence ID" value="PJR16444.1"/>
    <property type="molecule type" value="Genomic_DNA"/>
</dbReference>
<proteinExistence type="inferred from homology"/>
<evidence type="ECO:0000256" key="7">
    <source>
        <dbReference type="ARBA" id="ARBA00038093"/>
    </source>
</evidence>
<reference evidence="9 10" key="1">
    <citation type="submission" date="2017-06" db="EMBL/GenBank/DDBJ databases">
        <title>Ensifer strains isolated from leguminous trees and herbs display diverse denitrification phenotypes with some acting as strong N2O sinks.</title>
        <authorList>
            <person name="Woliy K."/>
            <person name="Mania D."/>
            <person name="Bakken L.R."/>
            <person name="Frostegard A."/>
        </authorList>
    </citation>
    <scope>NUCLEOTIDE SEQUENCE [LARGE SCALE GENOMIC DNA]</scope>
    <source>
        <strain evidence="9 10">AC50a</strain>
    </source>
</reference>
<dbReference type="InterPro" id="IPR029060">
    <property type="entry name" value="PIN-like_dom_sf"/>
</dbReference>